<feature type="region of interest" description="Disordered" evidence="11">
    <location>
        <begin position="250"/>
        <end position="302"/>
    </location>
</feature>
<evidence type="ECO:0000256" key="5">
    <source>
        <dbReference type="ARBA" id="ARBA00022490"/>
    </source>
</evidence>
<keyword evidence="8" id="KW-0966">Cell projection</keyword>
<keyword evidence="6" id="KW-0770">Synapse</keyword>
<dbReference type="GO" id="GO:0008360">
    <property type="term" value="P:regulation of cell shape"/>
    <property type="evidence" value="ECO:0007669"/>
    <property type="project" value="InterPro"/>
</dbReference>
<evidence type="ECO:0000256" key="6">
    <source>
        <dbReference type="ARBA" id="ARBA00023018"/>
    </source>
</evidence>
<dbReference type="PANTHER" id="PTHR46881:SF1">
    <property type="entry name" value="PALMDELPHIN"/>
    <property type="match status" value="1"/>
</dbReference>
<dbReference type="GeneTree" id="ENSGT00940000157718"/>
<comment type="subcellular location">
    <subcellularLocation>
        <location evidence="1">Cell projection</location>
        <location evidence="1">Dendrite</location>
    </subcellularLocation>
    <subcellularLocation>
        <location evidence="3">Cell projection</location>
        <location evidence="3">Dendritic spine</location>
    </subcellularLocation>
    <subcellularLocation>
        <location evidence="2">Cytoplasm</location>
    </subcellularLocation>
</comment>
<feature type="compositionally biased region" description="Polar residues" evidence="11">
    <location>
        <begin position="275"/>
        <end position="300"/>
    </location>
</feature>
<reference evidence="12" key="2">
    <citation type="submission" date="2025-09" db="UniProtKB">
        <authorList>
            <consortium name="Ensembl"/>
        </authorList>
    </citation>
    <scope>IDENTIFICATION</scope>
</reference>
<dbReference type="Proteomes" id="UP000694569">
    <property type="component" value="Unplaced"/>
</dbReference>
<dbReference type="PANTHER" id="PTHR46881">
    <property type="entry name" value="PALMDELPHIN"/>
    <property type="match status" value="1"/>
</dbReference>
<gene>
    <name evidence="12" type="primary">PALMD</name>
</gene>
<evidence type="ECO:0000256" key="7">
    <source>
        <dbReference type="ARBA" id="ARBA00023054"/>
    </source>
</evidence>
<feature type="compositionally biased region" description="Low complexity" evidence="11">
    <location>
        <begin position="265"/>
        <end position="274"/>
    </location>
</feature>
<dbReference type="OrthoDB" id="9937247at2759"/>
<feature type="compositionally biased region" description="Basic and acidic residues" evidence="11">
    <location>
        <begin position="349"/>
        <end position="361"/>
    </location>
</feature>
<evidence type="ECO:0000256" key="11">
    <source>
        <dbReference type="SAM" id="MobiDB-lite"/>
    </source>
</evidence>
<dbReference type="Pfam" id="PF03285">
    <property type="entry name" value="Paralemmin"/>
    <property type="match status" value="1"/>
</dbReference>
<dbReference type="GO" id="GO:0043197">
    <property type="term" value="C:dendritic spine"/>
    <property type="evidence" value="ECO:0007669"/>
    <property type="project" value="UniProtKB-SubCell"/>
</dbReference>
<comment type="similarity">
    <text evidence="4">Belongs to the paralemmin family.</text>
</comment>
<proteinExistence type="inferred from homology"/>
<reference evidence="12" key="1">
    <citation type="submission" date="2025-08" db="UniProtKB">
        <authorList>
            <consortium name="Ensembl"/>
        </authorList>
    </citation>
    <scope>IDENTIFICATION</scope>
</reference>
<evidence type="ECO:0000256" key="4">
    <source>
        <dbReference type="ARBA" id="ARBA00005756"/>
    </source>
</evidence>
<dbReference type="Ensembl" id="ENSLLET00000047386.1">
    <property type="protein sequence ID" value="ENSLLEP00000045565.1"/>
    <property type="gene ID" value="ENSLLEG00000028925.1"/>
</dbReference>
<evidence type="ECO:0000256" key="9">
    <source>
        <dbReference type="ARBA" id="ARBA00040857"/>
    </source>
</evidence>
<feature type="coiled-coil region" evidence="10">
    <location>
        <begin position="64"/>
        <end position="112"/>
    </location>
</feature>
<keyword evidence="13" id="KW-1185">Reference proteome</keyword>
<dbReference type="GO" id="GO:0016020">
    <property type="term" value="C:membrane"/>
    <property type="evidence" value="ECO:0007669"/>
    <property type="project" value="InterPro"/>
</dbReference>
<keyword evidence="5" id="KW-0963">Cytoplasm</keyword>
<keyword evidence="7 10" id="KW-0175">Coiled coil</keyword>
<evidence type="ECO:0000256" key="8">
    <source>
        <dbReference type="ARBA" id="ARBA00023273"/>
    </source>
</evidence>
<protein>
    <recommendedName>
        <fullName evidence="9">Palmdelphin</fullName>
    </recommendedName>
</protein>
<evidence type="ECO:0000256" key="2">
    <source>
        <dbReference type="ARBA" id="ARBA00004496"/>
    </source>
</evidence>
<evidence type="ECO:0000256" key="10">
    <source>
        <dbReference type="SAM" id="Coils"/>
    </source>
</evidence>
<organism evidence="12 13">
    <name type="scientific">Leptobrachium leishanense</name>
    <name type="common">Leishan spiny toad</name>
    <dbReference type="NCBI Taxonomy" id="445787"/>
    <lineage>
        <taxon>Eukaryota</taxon>
        <taxon>Metazoa</taxon>
        <taxon>Chordata</taxon>
        <taxon>Craniata</taxon>
        <taxon>Vertebrata</taxon>
        <taxon>Euteleostomi</taxon>
        <taxon>Amphibia</taxon>
        <taxon>Batrachia</taxon>
        <taxon>Anura</taxon>
        <taxon>Pelobatoidea</taxon>
        <taxon>Megophryidae</taxon>
        <taxon>Leptobrachium</taxon>
    </lineage>
</organism>
<dbReference type="InterPro" id="IPR004965">
    <property type="entry name" value="Paralemmin"/>
</dbReference>
<accession>A0A8C5WKY9</accession>
<evidence type="ECO:0000256" key="3">
    <source>
        <dbReference type="ARBA" id="ARBA00004552"/>
    </source>
</evidence>
<sequence length="533" mass="60092">MEEESELLKERLQAITDKGKLQEGIAKRRVTIEEEKIKLHHLKKKALREKWLLDGLSTMSPEEQEETLRQSQEDQQQIKNLEHRIVRLEQEIQDLENEEVQLSNKEVRVLQRLKSVERTTEDIIKAVKAVKREEPESPIRDIYADIPDLPASYKPQFVKRLEKALEEIGEEPRQALFAMEIKVHKDMKTGKSTVLSSIPVPSSEVKDAGVKVYDDGRKSVFAVSSKGGVAKNGVDSLAPVEVEDILRKATEKTSQSPTEYHEPVFSFSFNNSSSQKGQISQRTNGHVSSHTENQENSFNKNGKLASEDMSHAKVSTQVTLVKEATPEGPVAAPSQPRVFTQNRPNIQEDPGHQIKSKEDFRGPMIPNSAPYTTFDSSHLEEDTRYNFVHTHPCNTDESEPVTMIFMGYKDADEAESKALTDYEGVIRAELVVIGDEELPENSLNTHSFPHVSQQTQVYRPKVPNYTDQKLPSEEVTVNSHVAYKNSMTLQEQEATLGRNNIPLPAKPVIDDGTEDPSLSALRIRMAKLGKKVI</sequence>
<dbReference type="AlphaFoldDB" id="A0A8C5WKY9"/>
<dbReference type="GO" id="GO:0005737">
    <property type="term" value="C:cytoplasm"/>
    <property type="evidence" value="ECO:0007669"/>
    <property type="project" value="UniProtKB-SubCell"/>
</dbReference>
<name>A0A8C5WKY9_9ANUR</name>
<evidence type="ECO:0000313" key="13">
    <source>
        <dbReference type="Proteomes" id="UP000694569"/>
    </source>
</evidence>
<evidence type="ECO:0000313" key="12">
    <source>
        <dbReference type="Ensembl" id="ENSLLEP00000045565.1"/>
    </source>
</evidence>
<feature type="region of interest" description="Disordered" evidence="11">
    <location>
        <begin position="324"/>
        <end position="363"/>
    </location>
</feature>
<evidence type="ECO:0000256" key="1">
    <source>
        <dbReference type="ARBA" id="ARBA00004279"/>
    </source>
</evidence>